<organism evidence="2 3">
    <name type="scientific">Toxoplasma gondii</name>
    <dbReference type="NCBI Taxonomy" id="5811"/>
    <lineage>
        <taxon>Eukaryota</taxon>
        <taxon>Sar</taxon>
        <taxon>Alveolata</taxon>
        <taxon>Apicomplexa</taxon>
        <taxon>Conoidasida</taxon>
        <taxon>Coccidia</taxon>
        <taxon>Eucoccidiorida</taxon>
        <taxon>Eimeriorina</taxon>
        <taxon>Sarcocystidae</taxon>
        <taxon>Toxoplasma</taxon>
    </lineage>
</organism>
<feature type="region of interest" description="Disordered" evidence="1">
    <location>
        <begin position="91"/>
        <end position="130"/>
    </location>
</feature>
<keyword evidence="3" id="KW-1185">Reference proteome</keyword>
<dbReference type="AlphaFoldDB" id="A0A7J6K4C0"/>
<dbReference type="EMBL" id="JAAUHK010000194">
    <property type="protein sequence ID" value="KAF4641281.1"/>
    <property type="molecule type" value="Genomic_DNA"/>
</dbReference>
<name>A0A7J6K4C0_TOXGO</name>
<comment type="caution">
    <text evidence="2">The sequence shown here is derived from an EMBL/GenBank/DDBJ whole genome shotgun (WGS) entry which is preliminary data.</text>
</comment>
<evidence type="ECO:0000313" key="2">
    <source>
        <dbReference type="EMBL" id="KAF4641281.1"/>
    </source>
</evidence>
<accession>A0A7J6K4C0</accession>
<evidence type="ECO:0000313" key="3">
    <source>
        <dbReference type="Proteomes" id="UP000557509"/>
    </source>
</evidence>
<dbReference type="Proteomes" id="UP000557509">
    <property type="component" value="Unassembled WGS sequence"/>
</dbReference>
<feature type="compositionally biased region" description="Basic and acidic residues" evidence="1">
    <location>
        <begin position="103"/>
        <end position="120"/>
    </location>
</feature>
<protein>
    <submittedName>
        <fullName evidence="2">Uncharacterized protein</fullName>
    </submittedName>
</protein>
<reference evidence="2 3" key="1">
    <citation type="submission" date="2020-03" db="EMBL/GenBank/DDBJ databases">
        <title>Genome sequence of Toxoplasma gondii RH-88 strain.</title>
        <authorList>
            <person name="Lorenzi H.A."/>
            <person name="Venepally P."/>
            <person name="Rozenberg A."/>
            <person name="Sibley D."/>
        </authorList>
    </citation>
    <scope>NUCLEOTIDE SEQUENCE [LARGE SCALE GENOMIC DNA]</scope>
    <source>
        <strain evidence="2 3">RH-88</strain>
    </source>
</reference>
<gene>
    <name evidence="2" type="ORF">TGRH88_070910</name>
</gene>
<feature type="region of interest" description="Disordered" evidence="1">
    <location>
        <begin position="1"/>
        <end position="70"/>
    </location>
</feature>
<evidence type="ECO:0000256" key="1">
    <source>
        <dbReference type="SAM" id="MobiDB-lite"/>
    </source>
</evidence>
<feature type="compositionally biased region" description="Basic and acidic residues" evidence="1">
    <location>
        <begin position="53"/>
        <end position="64"/>
    </location>
</feature>
<sequence>MLSPARVPASNRQRNPRRSGPLPPTPGLRLPKETHTDERVEARPRKALKRTVLRKESHKSERGKRQAGLFTAQLRNGNDVAFLAFASVPAAPSISTRGNIQRPKRDEGLGPHQPQRKDSSADATRLAELL</sequence>
<feature type="compositionally biased region" description="Basic and acidic residues" evidence="1">
    <location>
        <begin position="30"/>
        <end position="44"/>
    </location>
</feature>
<proteinExistence type="predicted"/>